<evidence type="ECO:0000256" key="2">
    <source>
        <dbReference type="ARBA" id="ARBA00023125"/>
    </source>
</evidence>
<dbReference type="InterPro" id="IPR014710">
    <property type="entry name" value="RmlC-like_jellyroll"/>
</dbReference>
<dbReference type="SUPFAM" id="SSF46689">
    <property type="entry name" value="Homeodomain-like"/>
    <property type="match status" value="2"/>
</dbReference>
<feature type="domain" description="HTH araC/xylS-type" evidence="4">
    <location>
        <begin position="178"/>
        <end position="276"/>
    </location>
</feature>
<organism evidence="5 6">
    <name type="scientific">Proteiniclasticum ruminis</name>
    <dbReference type="NCBI Taxonomy" id="398199"/>
    <lineage>
        <taxon>Bacteria</taxon>
        <taxon>Bacillati</taxon>
        <taxon>Bacillota</taxon>
        <taxon>Clostridia</taxon>
        <taxon>Eubacteriales</taxon>
        <taxon>Clostridiaceae</taxon>
        <taxon>Proteiniclasticum</taxon>
    </lineage>
</organism>
<dbReference type="EMBL" id="FOVK01000018">
    <property type="protein sequence ID" value="SFO12488.1"/>
    <property type="molecule type" value="Genomic_DNA"/>
</dbReference>
<evidence type="ECO:0000256" key="3">
    <source>
        <dbReference type="ARBA" id="ARBA00023163"/>
    </source>
</evidence>
<dbReference type="SMART" id="SM00342">
    <property type="entry name" value="HTH_ARAC"/>
    <property type="match status" value="1"/>
</dbReference>
<dbReference type="OrthoDB" id="253601at2"/>
<dbReference type="InterPro" id="IPR009057">
    <property type="entry name" value="Homeodomain-like_sf"/>
</dbReference>
<evidence type="ECO:0000259" key="4">
    <source>
        <dbReference type="PROSITE" id="PS01124"/>
    </source>
</evidence>
<dbReference type="Proteomes" id="UP000181899">
    <property type="component" value="Unassembled WGS sequence"/>
</dbReference>
<dbReference type="InterPro" id="IPR018060">
    <property type="entry name" value="HTH_AraC"/>
</dbReference>
<proteinExistence type="predicted"/>
<keyword evidence="3" id="KW-0804">Transcription</keyword>
<dbReference type="PANTHER" id="PTHR43280">
    <property type="entry name" value="ARAC-FAMILY TRANSCRIPTIONAL REGULATOR"/>
    <property type="match status" value="1"/>
</dbReference>
<dbReference type="PANTHER" id="PTHR43280:SF2">
    <property type="entry name" value="HTH-TYPE TRANSCRIPTIONAL REGULATOR EXSA"/>
    <property type="match status" value="1"/>
</dbReference>
<dbReference type="SUPFAM" id="SSF51215">
    <property type="entry name" value="Regulatory protein AraC"/>
    <property type="match status" value="1"/>
</dbReference>
<keyword evidence="6" id="KW-1185">Reference proteome</keyword>
<dbReference type="RefSeq" id="WP_074913042.1">
    <property type="nucleotide sequence ID" value="NZ_FOVK01000018.1"/>
</dbReference>
<keyword evidence="2 5" id="KW-0238">DNA-binding</keyword>
<sequence>MDQNCKDVFEVYNLPFECYFNASMNHEETAHDEIEFVWLLDGEATVWCEGKEYLLLPDTVFIFYVNQRHAMRSEGPTYSASFRFKRKYLEDLNLYFERLPFQNRVFTFDELAHKYHEVPLIMSQLILLMKSGGSTVNIRYKLMGFYNMYVFDLYSVRLQQKYLDIKKKNYDEYLLRFQKISTYIEEHYHEKITLAILGSLTGISPTRLSHFIKEILGISFQEYLHKIRLEKAIASLKNTDLPVKEIVRSCGFSDQKYLNAIMKDLFHLTAHQYRKIMKDEVHFGVEDFSYPDMIHEFSHKLHKMKTSAFPGMDV</sequence>
<dbReference type="GO" id="GO:0043565">
    <property type="term" value="F:sequence-specific DNA binding"/>
    <property type="evidence" value="ECO:0007669"/>
    <property type="project" value="InterPro"/>
</dbReference>
<evidence type="ECO:0000313" key="5">
    <source>
        <dbReference type="EMBL" id="SFO12488.1"/>
    </source>
</evidence>
<keyword evidence="1" id="KW-0805">Transcription regulation</keyword>
<dbReference type="Gene3D" id="2.60.120.10">
    <property type="entry name" value="Jelly Rolls"/>
    <property type="match status" value="1"/>
</dbReference>
<dbReference type="GO" id="GO:0003700">
    <property type="term" value="F:DNA-binding transcription factor activity"/>
    <property type="evidence" value="ECO:0007669"/>
    <property type="project" value="InterPro"/>
</dbReference>
<gene>
    <name evidence="5" type="ORF">SAMN04488695_11814</name>
</gene>
<dbReference type="AlphaFoldDB" id="A0A1I5ELZ8"/>
<dbReference type="InterPro" id="IPR003313">
    <property type="entry name" value="AraC-bd"/>
</dbReference>
<protein>
    <submittedName>
        <fullName evidence="5">AraC-type DNA-binding protein</fullName>
    </submittedName>
</protein>
<accession>A0A1I5ELZ8</accession>
<reference evidence="5 6" key="1">
    <citation type="submission" date="2016-10" db="EMBL/GenBank/DDBJ databases">
        <authorList>
            <person name="de Groot N.N."/>
        </authorList>
    </citation>
    <scope>NUCLEOTIDE SEQUENCE [LARGE SCALE GENOMIC DNA]</scope>
    <source>
        <strain evidence="5 6">ML2</strain>
    </source>
</reference>
<evidence type="ECO:0000256" key="1">
    <source>
        <dbReference type="ARBA" id="ARBA00023015"/>
    </source>
</evidence>
<dbReference type="PROSITE" id="PS01124">
    <property type="entry name" value="HTH_ARAC_FAMILY_2"/>
    <property type="match status" value="1"/>
</dbReference>
<dbReference type="Gene3D" id="1.10.10.60">
    <property type="entry name" value="Homeodomain-like"/>
    <property type="match status" value="2"/>
</dbReference>
<evidence type="ECO:0000313" key="6">
    <source>
        <dbReference type="Proteomes" id="UP000181899"/>
    </source>
</evidence>
<dbReference type="InterPro" id="IPR037923">
    <property type="entry name" value="HTH-like"/>
</dbReference>
<dbReference type="Pfam" id="PF02311">
    <property type="entry name" value="AraC_binding"/>
    <property type="match status" value="1"/>
</dbReference>
<dbReference type="Pfam" id="PF12833">
    <property type="entry name" value="HTH_18"/>
    <property type="match status" value="1"/>
</dbReference>
<name>A0A1I5ELZ8_9CLOT</name>